<evidence type="ECO:0000313" key="5">
    <source>
        <dbReference type="EMBL" id="GLS20935.1"/>
    </source>
</evidence>
<accession>A0ABQ6CPU9</accession>
<gene>
    <name evidence="5" type="ORF">GCM10007874_39520</name>
</gene>
<keyword evidence="6" id="KW-1185">Reference proteome</keyword>
<comment type="caution">
    <text evidence="5">The sequence shown here is derived from an EMBL/GenBank/DDBJ whole genome shotgun (WGS) entry which is preliminary data.</text>
</comment>
<dbReference type="InterPro" id="IPR018062">
    <property type="entry name" value="HTH_AraC-typ_CS"/>
</dbReference>
<evidence type="ECO:0000256" key="1">
    <source>
        <dbReference type="ARBA" id="ARBA00023015"/>
    </source>
</evidence>
<dbReference type="SUPFAM" id="SSF46689">
    <property type="entry name" value="Homeodomain-like"/>
    <property type="match status" value="2"/>
</dbReference>
<sequence>MTCGPEVEWRDLGGMAGDALSNLLRTVRLTGATFFEIEGHDPWAVCSPAPSSILPKILPGADHLISYHVVTAGRCFARIVGAEAIPLEAGEVVVFTKSDPHIMSSHPDLRADPPTADVLDIATAGRMPFYINCAGGSSTSVRLVCGYLACDALPFNPLLEALPPAIKAGDAKGDGGWLGQFIKLAVSEVAEKRAGSETVLTKLSELMFVDVLRRYVASLPPQQTGWLAGLRDAHLSKALALIHDRPANNWTVEALAKEAALSRTVLAERFTKIVGMPPMHYLARWRMQIASELLSTGTGNLANIAAEIGYESEAAFSRAFKKMIGVPPSAWRLGVRATSGSGNDAASDTGEEKR</sequence>
<name>A0ABQ6CPU9_9HYPH</name>
<evidence type="ECO:0000259" key="4">
    <source>
        <dbReference type="PROSITE" id="PS01124"/>
    </source>
</evidence>
<keyword evidence="3" id="KW-0804">Transcription</keyword>
<dbReference type="EMBL" id="BSPC01000037">
    <property type="protein sequence ID" value="GLS20935.1"/>
    <property type="molecule type" value="Genomic_DNA"/>
</dbReference>
<dbReference type="Pfam" id="PF12852">
    <property type="entry name" value="Cupin_6"/>
    <property type="match status" value="1"/>
</dbReference>
<evidence type="ECO:0000256" key="2">
    <source>
        <dbReference type="ARBA" id="ARBA00023125"/>
    </source>
</evidence>
<dbReference type="InterPro" id="IPR020449">
    <property type="entry name" value="Tscrpt_reg_AraC-type_HTH"/>
</dbReference>
<dbReference type="PANTHER" id="PTHR46796">
    <property type="entry name" value="HTH-TYPE TRANSCRIPTIONAL ACTIVATOR RHAS-RELATED"/>
    <property type="match status" value="1"/>
</dbReference>
<dbReference type="PROSITE" id="PS00041">
    <property type="entry name" value="HTH_ARAC_FAMILY_1"/>
    <property type="match status" value="1"/>
</dbReference>
<dbReference type="PROSITE" id="PS01124">
    <property type="entry name" value="HTH_ARAC_FAMILY_2"/>
    <property type="match status" value="1"/>
</dbReference>
<dbReference type="SMART" id="SM00342">
    <property type="entry name" value="HTH_ARAC"/>
    <property type="match status" value="1"/>
</dbReference>
<feature type="domain" description="HTH araC/xylS-type" evidence="4">
    <location>
        <begin position="236"/>
        <end position="334"/>
    </location>
</feature>
<keyword evidence="2" id="KW-0238">DNA-binding</keyword>
<dbReference type="Gene3D" id="1.10.10.60">
    <property type="entry name" value="Homeodomain-like"/>
    <property type="match status" value="1"/>
</dbReference>
<dbReference type="Proteomes" id="UP001156882">
    <property type="component" value="Unassembled WGS sequence"/>
</dbReference>
<keyword evidence="1" id="KW-0805">Transcription regulation</keyword>
<protein>
    <submittedName>
        <fullName evidence="5">AraC family transcriptional regulator</fullName>
    </submittedName>
</protein>
<evidence type="ECO:0000313" key="6">
    <source>
        <dbReference type="Proteomes" id="UP001156882"/>
    </source>
</evidence>
<dbReference type="InterPro" id="IPR018060">
    <property type="entry name" value="HTH_AraC"/>
</dbReference>
<dbReference type="Pfam" id="PF12833">
    <property type="entry name" value="HTH_18"/>
    <property type="match status" value="1"/>
</dbReference>
<dbReference type="InterPro" id="IPR050204">
    <property type="entry name" value="AraC_XylS_family_regulators"/>
</dbReference>
<dbReference type="InterPro" id="IPR009057">
    <property type="entry name" value="Homeodomain-like_sf"/>
</dbReference>
<reference evidence="6" key="1">
    <citation type="journal article" date="2019" name="Int. J. Syst. Evol. Microbiol.">
        <title>The Global Catalogue of Microorganisms (GCM) 10K type strain sequencing project: providing services to taxonomists for standard genome sequencing and annotation.</title>
        <authorList>
            <consortium name="The Broad Institute Genomics Platform"/>
            <consortium name="The Broad Institute Genome Sequencing Center for Infectious Disease"/>
            <person name="Wu L."/>
            <person name="Ma J."/>
        </authorList>
    </citation>
    <scope>NUCLEOTIDE SEQUENCE [LARGE SCALE GENOMIC DNA]</scope>
    <source>
        <strain evidence="6">NBRC 101365</strain>
    </source>
</reference>
<dbReference type="PANTHER" id="PTHR46796:SF7">
    <property type="entry name" value="ARAC FAMILY TRANSCRIPTIONAL REGULATOR"/>
    <property type="match status" value="1"/>
</dbReference>
<proteinExistence type="predicted"/>
<dbReference type="InterPro" id="IPR032783">
    <property type="entry name" value="AraC_lig"/>
</dbReference>
<organism evidence="5 6">
    <name type="scientific">Labrys miyagiensis</name>
    <dbReference type="NCBI Taxonomy" id="346912"/>
    <lineage>
        <taxon>Bacteria</taxon>
        <taxon>Pseudomonadati</taxon>
        <taxon>Pseudomonadota</taxon>
        <taxon>Alphaproteobacteria</taxon>
        <taxon>Hyphomicrobiales</taxon>
        <taxon>Xanthobacteraceae</taxon>
        <taxon>Labrys</taxon>
    </lineage>
</organism>
<dbReference type="PRINTS" id="PR00032">
    <property type="entry name" value="HTHARAC"/>
</dbReference>
<evidence type="ECO:0000256" key="3">
    <source>
        <dbReference type="ARBA" id="ARBA00023163"/>
    </source>
</evidence>